<evidence type="ECO:0008006" key="4">
    <source>
        <dbReference type="Google" id="ProtNLM"/>
    </source>
</evidence>
<dbReference type="Proteomes" id="UP001499951">
    <property type="component" value="Unassembled WGS sequence"/>
</dbReference>
<accession>A0ABN1EI29</accession>
<protein>
    <recommendedName>
        <fullName evidence="4">Holin</fullName>
    </recommendedName>
</protein>
<keyword evidence="1" id="KW-0812">Transmembrane</keyword>
<keyword evidence="1" id="KW-0472">Membrane</keyword>
<gene>
    <name evidence="2" type="ORF">GCM10008942_13850</name>
</gene>
<comment type="caution">
    <text evidence="2">The sequence shown here is derived from an EMBL/GenBank/DDBJ whole genome shotgun (WGS) entry which is preliminary data.</text>
</comment>
<name>A0ABN1EI29_9PROT</name>
<evidence type="ECO:0000313" key="3">
    <source>
        <dbReference type="Proteomes" id="UP001499951"/>
    </source>
</evidence>
<dbReference type="EMBL" id="BAAADD010000003">
    <property type="protein sequence ID" value="GAA0566621.1"/>
    <property type="molecule type" value="Genomic_DNA"/>
</dbReference>
<keyword evidence="3" id="KW-1185">Reference proteome</keyword>
<evidence type="ECO:0000313" key="2">
    <source>
        <dbReference type="EMBL" id="GAA0566621.1"/>
    </source>
</evidence>
<organism evidence="2 3">
    <name type="scientific">Rhizomicrobium electricum</name>
    <dbReference type="NCBI Taxonomy" id="480070"/>
    <lineage>
        <taxon>Bacteria</taxon>
        <taxon>Pseudomonadati</taxon>
        <taxon>Pseudomonadota</taxon>
        <taxon>Alphaproteobacteria</taxon>
        <taxon>Micropepsales</taxon>
        <taxon>Micropepsaceae</taxon>
        <taxon>Rhizomicrobium</taxon>
    </lineage>
</organism>
<feature type="transmembrane region" description="Helical" evidence="1">
    <location>
        <begin position="99"/>
        <end position="120"/>
    </location>
</feature>
<proteinExistence type="predicted"/>
<evidence type="ECO:0000256" key="1">
    <source>
        <dbReference type="SAM" id="Phobius"/>
    </source>
</evidence>
<dbReference type="RefSeq" id="WP_166933164.1">
    <property type="nucleotide sequence ID" value="NZ_BAAADD010000003.1"/>
</dbReference>
<feature type="transmembrane region" description="Helical" evidence="1">
    <location>
        <begin position="126"/>
        <end position="145"/>
    </location>
</feature>
<reference evidence="2 3" key="1">
    <citation type="journal article" date="2019" name="Int. J. Syst. Evol. Microbiol.">
        <title>The Global Catalogue of Microorganisms (GCM) 10K type strain sequencing project: providing services to taxonomists for standard genome sequencing and annotation.</title>
        <authorList>
            <consortium name="The Broad Institute Genomics Platform"/>
            <consortium name="The Broad Institute Genome Sequencing Center for Infectious Disease"/>
            <person name="Wu L."/>
            <person name="Ma J."/>
        </authorList>
    </citation>
    <scope>NUCLEOTIDE SEQUENCE [LARGE SCALE GENOMIC DNA]</scope>
    <source>
        <strain evidence="2 3">JCM 15089</strain>
    </source>
</reference>
<keyword evidence="1" id="KW-1133">Transmembrane helix</keyword>
<sequence>MDIGSLLDSGLTGGLFGLLGNLAGKVIGIFETREAFAQKKEEWGHEERLLDMQVKAKAAETEQELAVTAASGSWTGLGESLKAETAIGSTYPWVNAVRALVRPALTLGLGGFLCAAFFATGGETRAGISDSLVFAAVTAVVWWFGDRAPKKK</sequence>